<evidence type="ECO:0000313" key="2">
    <source>
        <dbReference type="Proteomes" id="UP000245999"/>
    </source>
</evidence>
<gene>
    <name evidence="1" type="ORF">DDQ68_04705</name>
</gene>
<protein>
    <submittedName>
        <fullName evidence="1">Uncharacterized protein</fullName>
    </submittedName>
</protein>
<name>A0A2Z3GMJ8_9BACT</name>
<evidence type="ECO:0000313" key="1">
    <source>
        <dbReference type="EMBL" id="AWM32155.1"/>
    </source>
</evidence>
<dbReference type="InterPro" id="IPR016181">
    <property type="entry name" value="Acyl_CoA_acyltransferase"/>
</dbReference>
<dbReference type="KEGG" id="hnv:DDQ68_04705"/>
<keyword evidence="2" id="KW-1185">Reference proteome</keyword>
<dbReference type="Proteomes" id="UP000245999">
    <property type="component" value="Chromosome"/>
</dbReference>
<dbReference type="SUPFAM" id="SSF51569">
    <property type="entry name" value="Aldolase"/>
    <property type="match status" value="1"/>
</dbReference>
<reference evidence="2" key="1">
    <citation type="submission" date="2018-04" db="EMBL/GenBank/DDBJ databases">
        <title>Complete genome of Antarctic heterotrophic bacterium Hymenobacter nivis.</title>
        <authorList>
            <person name="Terashima M."/>
        </authorList>
    </citation>
    <scope>NUCLEOTIDE SEQUENCE [LARGE SCALE GENOMIC DNA]</scope>
    <source>
        <strain evidence="2">NBRC 111535</strain>
    </source>
</reference>
<proteinExistence type="predicted"/>
<dbReference type="RefSeq" id="WP_109655281.1">
    <property type="nucleotide sequence ID" value="NZ_CP029145.1"/>
</dbReference>
<dbReference type="AlphaFoldDB" id="A0A2Z3GMJ8"/>
<dbReference type="Gene3D" id="3.20.20.70">
    <property type="entry name" value="Aldolase class I"/>
    <property type="match status" value="1"/>
</dbReference>
<dbReference type="SUPFAM" id="SSF55729">
    <property type="entry name" value="Acyl-CoA N-acyltransferases (Nat)"/>
    <property type="match status" value="1"/>
</dbReference>
<dbReference type="OrthoDB" id="9799096at2"/>
<organism evidence="1 2">
    <name type="scientific">Hymenobacter nivis</name>
    <dbReference type="NCBI Taxonomy" id="1850093"/>
    <lineage>
        <taxon>Bacteria</taxon>
        <taxon>Pseudomonadati</taxon>
        <taxon>Bacteroidota</taxon>
        <taxon>Cytophagia</taxon>
        <taxon>Cytophagales</taxon>
        <taxon>Hymenobacteraceae</taxon>
        <taxon>Hymenobacter</taxon>
    </lineage>
</organism>
<sequence length="125" mass="14162">MQIGSYRIGPDQPPLIIAGLFGKYTQNLSRGLAIIDAVAAAGTHTVKLQTYTADTMILPGANRITGPQLLWFGRGLHEKFGFRRESYFRQHVHKNGSFHNVVGLALLRHEWQLMREYLQARFVRG</sequence>
<dbReference type="InterPro" id="IPR013785">
    <property type="entry name" value="Aldolase_TIM"/>
</dbReference>
<dbReference type="EMBL" id="CP029145">
    <property type="protein sequence ID" value="AWM32155.1"/>
    <property type="molecule type" value="Genomic_DNA"/>
</dbReference>
<accession>A0A2Z3GMJ8</accession>